<dbReference type="GO" id="GO:0006355">
    <property type="term" value="P:regulation of DNA-templated transcription"/>
    <property type="evidence" value="ECO:0007669"/>
    <property type="project" value="InterPro"/>
</dbReference>
<keyword evidence="3 5" id="KW-0949">S-adenosyl-L-methionine</keyword>
<sequence length="420" mass="44111">MNSMDRDPTRDAAFALVSGVLDRRRPLDQTLDQLSGIEARDKAAAHRIAASVLRHLGSIDAVLEAHLTKAPPAKVRHILRIGSAQALFLGAPAHAAVSTSVALAHGQGVGKFAGLVNAVLRRVTEAGMAALAELDQPRLDTPSWLWASWGKAARAIAVAQHFEAPLDVSMMPGAMPPEGAMLLPGGSARLPAGSDVTALPGFADAALWVQDAAAALPVRLFGDVRGRPVLDLCAAPGGKTMQLAAAGAMVTALDRDGKRLDRLRQNCARMGMAVEVVTADALSWRPDQTFEAILLDAPCSATGTIRRHPEIPHLRRPGDIADCAAMQDRLLDAADAMLAPGGTLIYAVCSLQDEEGFGRVAAACARLGLQRLPLTAEDVPWLPEAITPLGDLRTHPGMWADRGGMDGFFAARLVKAVAAA</sequence>
<dbReference type="Proteomes" id="UP000186308">
    <property type="component" value="Unassembled WGS sequence"/>
</dbReference>
<proteinExistence type="inferred from homology"/>
<keyword evidence="8" id="KW-1185">Reference proteome</keyword>
<feature type="binding site" evidence="5">
    <location>
        <position position="254"/>
    </location>
    <ligand>
        <name>S-adenosyl-L-methionine</name>
        <dbReference type="ChEBI" id="CHEBI:59789"/>
    </ligand>
</feature>
<dbReference type="PANTHER" id="PTHR22807:SF61">
    <property type="entry name" value="NOL1_NOP2_SUN FAMILY PROTEIN _ ANTITERMINATION NUSB DOMAIN-CONTAINING PROTEIN"/>
    <property type="match status" value="1"/>
</dbReference>
<feature type="binding site" evidence="5">
    <location>
        <position position="296"/>
    </location>
    <ligand>
        <name>S-adenosyl-L-methionine</name>
        <dbReference type="ChEBI" id="CHEBI:59789"/>
    </ligand>
</feature>
<dbReference type="InterPro" id="IPR023267">
    <property type="entry name" value="RCMT"/>
</dbReference>
<evidence type="ECO:0000313" key="8">
    <source>
        <dbReference type="Proteomes" id="UP000186308"/>
    </source>
</evidence>
<evidence type="ECO:0000256" key="5">
    <source>
        <dbReference type="PROSITE-ProRule" id="PRU01023"/>
    </source>
</evidence>
<accession>A0A8G2FDB5</accession>
<dbReference type="GO" id="GO:0008173">
    <property type="term" value="F:RNA methyltransferase activity"/>
    <property type="evidence" value="ECO:0007669"/>
    <property type="project" value="InterPro"/>
</dbReference>
<keyword evidence="1 5" id="KW-0489">Methyltransferase</keyword>
<dbReference type="InterPro" id="IPR049560">
    <property type="entry name" value="MeTrfase_RsmB-F_NOP2_cat"/>
</dbReference>
<dbReference type="Pfam" id="PF01189">
    <property type="entry name" value="Methyltr_RsmB-F"/>
    <property type="match status" value="1"/>
</dbReference>
<evidence type="ECO:0000259" key="6">
    <source>
        <dbReference type="PROSITE" id="PS51686"/>
    </source>
</evidence>
<feature type="active site" description="Nucleophile" evidence="5">
    <location>
        <position position="349"/>
    </location>
</feature>
<comment type="caution">
    <text evidence="7">The sequence shown here is derived from an EMBL/GenBank/DDBJ whole genome shotgun (WGS) entry which is preliminary data.</text>
</comment>
<dbReference type="GO" id="GO:0001510">
    <property type="term" value="P:RNA methylation"/>
    <property type="evidence" value="ECO:0007669"/>
    <property type="project" value="InterPro"/>
</dbReference>
<evidence type="ECO:0000256" key="4">
    <source>
        <dbReference type="ARBA" id="ARBA00022884"/>
    </source>
</evidence>
<comment type="similarity">
    <text evidence="5">Belongs to the class I-like SAM-binding methyltransferase superfamily. RsmB/NOP family.</text>
</comment>
<name>A0A8G2FDB5_ACIRU</name>
<protein>
    <submittedName>
        <fullName evidence="7">16S rRNA (Cytosine967-C5)-methyltransferase</fullName>
    </submittedName>
</protein>
<dbReference type="AlphaFoldDB" id="A0A8G2FDB5"/>
<dbReference type="SUPFAM" id="SSF53335">
    <property type="entry name" value="S-adenosyl-L-methionine-dependent methyltransferases"/>
    <property type="match status" value="1"/>
</dbReference>
<evidence type="ECO:0000256" key="2">
    <source>
        <dbReference type="ARBA" id="ARBA00022679"/>
    </source>
</evidence>
<dbReference type="SUPFAM" id="SSF48013">
    <property type="entry name" value="NusB-like"/>
    <property type="match status" value="1"/>
</dbReference>
<dbReference type="InterPro" id="IPR006027">
    <property type="entry name" value="NusB_RsmB_TIM44"/>
</dbReference>
<dbReference type="RefSeq" id="WP_035227772.1">
    <property type="nucleotide sequence ID" value="NZ_FTNE01000004.1"/>
</dbReference>
<feature type="binding site" evidence="5">
    <location>
        <begin position="233"/>
        <end position="239"/>
    </location>
    <ligand>
        <name>S-adenosyl-L-methionine</name>
        <dbReference type="ChEBI" id="CHEBI:59789"/>
    </ligand>
</feature>
<dbReference type="InterPro" id="IPR001678">
    <property type="entry name" value="MeTrfase_RsmB-F_NOP2_dom"/>
</dbReference>
<organism evidence="7 8">
    <name type="scientific">Acidiphilium rubrum</name>
    <dbReference type="NCBI Taxonomy" id="526"/>
    <lineage>
        <taxon>Bacteria</taxon>
        <taxon>Pseudomonadati</taxon>
        <taxon>Pseudomonadota</taxon>
        <taxon>Alphaproteobacteria</taxon>
        <taxon>Acetobacterales</taxon>
        <taxon>Acidocellaceae</taxon>
        <taxon>Acidiphilium</taxon>
    </lineage>
</organism>
<feature type="binding site" evidence="5">
    <location>
        <position position="280"/>
    </location>
    <ligand>
        <name>S-adenosyl-L-methionine</name>
        <dbReference type="ChEBI" id="CHEBI:59789"/>
    </ligand>
</feature>
<keyword evidence="2 5" id="KW-0808">Transferase</keyword>
<dbReference type="CDD" id="cd02440">
    <property type="entry name" value="AdoMet_MTases"/>
    <property type="match status" value="1"/>
</dbReference>
<dbReference type="Gene3D" id="3.40.50.150">
    <property type="entry name" value="Vaccinia Virus protein VP39"/>
    <property type="match status" value="1"/>
</dbReference>
<dbReference type="EMBL" id="FTNE01000004">
    <property type="protein sequence ID" value="SIQ37539.1"/>
    <property type="molecule type" value="Genomic_DNA"/>
</dbReference>
<dbReference type="Pfam" id="PF01029">
    <property type="entry name" value="NusB"/>
    <property type="match status" value="1"/>
</dbReference>
<dbReference type="PANTHER" id="PTHR22807">
    <property type="entry name" value="NOP2 YEAST -RELATED NOL1/NOP2/FMU SUN DOMAIN-CONTAINING"/>
    <property type="match status" value="1"/>
</dbReference>
<reference evidence="7 8" key="1">
    <citation type="submission" date="2017-01" db="EMBL/GenBank/DDBJ databases">
        <authorList>
            <person name="Varghese N."/>
            <person name="Submissions S."/>
        </authorList>
    </citation>
    <scope>NUCLEOTIDE SEQUENCE [LARGE SCALE GENOMIC DNA]</scope>
    <source>
        <strain evidence="7 8">ATCC 35905</strain>
    </source>
</reference>
<evidence type="ECO:0000256" key="3">
    <source>
        <dbReference type="ARBA" id="ARBA00022691"/>
    </source>
</evidence>
<feature type="domain" description="SAM-dependent MTase RsmB/NOP-type" evidence="6">
    <location>
        <begin position="133"/>
        <end position="416"/>
    </location>
</feature>
<dbReference type="PRINTS" id="PR02008">
    <property type="entry name" value="RCMTFAMILY"/>
</dbReference>
<dbReference type="PROSITE" id="PS51686">
    <property type="entry name" value="SAM_MT_RSMB_NOP"/>
    <property type="match status" value="1"/>
</dbReference>
<evidence type="ECO:0000313" key="7">
    <source>
        <dbReference type="EMBL" id="SIQ37539.1"/>
    </source>
</evidence>
<dbReference type="InterPro" id="IPR035926">
    <property type="entry name" value="NusB-like_sf"/>
</dbReference>
<dbReference type="GO" id="GO:0003723">
    <property type="term" value="F:RNA binding"/>
    <property type="evidence" value="ECO:0007669"/>
    <property type="project" value="UniProtKB-UniRule"/>
</dbReference>
<dbReference type="InterPro" id="IPR029063">
    <property type="entry name" value="SAM-dependent_MTases_sf"/>
</dbReference>
<dbReference type="Gene3D" id="1.10.940.10">
    <property type="entry name" value="NusB-like"/>
    <property type="match status" value="1"/>
</dbReference>
<gene>
    <name evidence="7" type="ORF">SAMN05421828_10432</name>
</gene>
<evidence type="ECO:0000256" key="1">
    <source>
        <dbReference type="ARBA" id="ARBA00022603"/>
    </source>
</evidence>
<keyword evidence="4 5" id="KW-0694">RNA-binding</keyword>